<reference evidence="1" key="1">
    <citation type="submission" date="2020-05" db="EMBL/GenBank/DDBJ databases">
        <authorList>
            <person name="Chiriac C."/>
            <person name="Salcher M."/>
            <person name="Ghai R."/>
            <person name="Kavagutti S V."/>
        </authorList>
    </citation>
    <scope>NUCLEOTIDE SEQUENCE</scope>
</reference>
<name>A0A6J6HTT3_9ZZZZ</name>
<dbReference type="EMBL" id="CAEZVB010000013">
    <property type="protein sequence ID" value="CAB4617302.1"/>
    <property type="molecule type" value="Genomic_DNA"/>
</dbReference>
<organism evidence="1">
    <name type="scientific">freshwater metagenome</name>
    <dbReference type="NCBI Taxonomy" id="449393"/>
    <lineage>
        <taxon>unclassified sequences</taxon>
        <taxon>metagenomes</taxon>
        <taxon>ecological metagenomes</taxon>
    </lineage>
</organism>
<sequence>MISWSPVLIALSATTLSPEEDNCILLEEFMNTGPASVVVETVVEDLLEDVSIDGMCGVY</sequence>
<dbReference type="Pfam" id="PF23709">
    <property type="entry name" value="MftA"/>
    <property type="match status" value="1"/>
</dbReference>
<evidence type="ECO:0000313" key="1">
    <source>
        <dbReference type="EMBL" id="CAB4617302.1"/>
    </source>
</evidence>
<dbReference type="InterPro" id="IPR023988">
    <property type="entry name" value="MftA"/>
</dbReference>
<gene>
    <name evidence="1" type="ORF">UFOPK1908_00478</name>
</gene>
<dbReference type="AlphaFoldDB" id="A0A6J6HTT3"/>
<accession>A0A6J6HTT3</accession>
<dbReference type="NCBIfam" id="TIGR03969">
    <property type="entry name" value="mycofactocin"/>
    <property type="match status" value="1"/>
</dbReference>
<protein>
    <submittedName>
        <fullName evidence="1">Unannotated protein</fullName>
    </submittedName>
</protein>
<proteinExistence type="predicted"/>